<dbReference type="InterPro" id="IPR008217">
    <property type="entry name" value="Ccc1_fam"/>
</dbReference>
<dbReference type="RefSeq" id="XP_062624378.1">
    <property type="nucleotide sequence ID" value="XM_062768394.1"/>
</dbReference>
<sequence>MSEKTSETLAPAAAVPLRLRAAPPSEVVWATTPVAETTQGIDRVELGPSASVDRCDADATSREVCCKELVSPDQRHLVDPAIVRDIIIGLSDGLTVPFALTAGLSGLGSPKLVVTAGLAELIAGAISMGLGGFLASKAELDHYRYLAAQTHANAARACDSELERKVSAILAPVGVGAGATRAVYNELRASEGHAVAGELPPAGRTRLLGVFRRPVAENASTGLTAFLLKFGEGLEPVPISRLWISAGTIGLSYFIGGLIPLIPYFFVHSTGFGLLLSAIVTGVILFLFGGFKTYFTGARGGVWGYAWGCVSTLIVGGLAAGAAFGLVKALGVKE</sequence>
<dbReference type="CDD" id="cd02435">
    <property type="entry name" value="CCC1"/>
    <property type="match status" value="1"/>
</dbReference>
<dbReference type="GO" id="GO:0005384">
    <property type="term" value="F:manganese ion transmembrane transporter activity"/>
    <property type="evidence" value="ECO:0007669"/>
    <property type="project" value="InterPro"/>
</dbReference>
<dbReference type="GO" id="GO:0030026">
    <property type="term" value="P:intracellular manganese ion homeostasis"/>
    <property type="evidence" value="ECO:0007669"/>
    <property type="project" value="InterPro"/>
</dbReference>
<name>A0AAF0Y621_9TREE</name>
<evidence type="ECO:0000256" key="1">
    <source>
        <dbReference type="ARBA" id="ARBA00004127"/>
    </source>
</evidence>
<keyword evidence="3 6" id="KW-0812">Transmembrane</keyword>
<dbReference type="Pfam" id="PF01988">
    <property type="entry name" value="VIT1"/>
    <property type="match status" value="1"/>
</dbReference>
<keyword evidence="4 6" id="KW-1133">Transmembrane helix</keyword>
<reference evidence="7" key="1">
    <citation type="submission" date="2023-10" db="EMBL/GenBank/DDBJ databases">
        <authorList>
            <person name="Noh H."/>
        </authorList>
    </citation>
    <scope>NUCLEOTIDE SEQUENCE</scope>
    <source>
        <strain evidence="7">DUCC4014</strain>
    </source>
</reference>
<organism evidence="7 8">
    <name type="scientific">Vanrija pseudolonga</name>
    <dbReference type="NCBI Taxonomy" id="143232"/>
    <lineage>
        <taxon>Eukaryota</taxon>
        <taxon>Fungi</taxon>
        <taxon>Dikarya</taxon>
        <taxon>Basidiomycota</taxon>
        <taxon>Agaricomycotina</taxon>
        <taxon>Tremellomycetes</taxon>
        <taxon>Trichosporonales</taxon>
        <taxon>Trichosporonaceae</taxon>
        <taxon>Vanrija</taxon>
    </lineage>
</organism>
<feature type="transmembrane region" description="Helical" evidence="6">
    <location>
        <begin position="112"/>
        <end position="135"/>
    </location>
</feature>
<dbReference type="PANTHER" id="PTHR31851">
    <property type="entry name" value="FE(2+)/MN(2+) TRANSPORTER PCL1"/>
    <property type="match status" value="1"/>
</dbReference>
<accession>A0AAF0Y621</accession>
<comment type="subcellular location">
    <subcellularLocation>
        <location evidence="1">Endomembrane system</location>
        <topology evidence="1">Multi-pass membrane protein</topology>
    </subcellularLocation>
</comment>
<comment type="similarity">
    <text evidence="2">Belongs to the CCC1 family.</text>
</comment>
<dbReference type="AlphaFoldDB" id="A0AAF0Y621"/>
<feature type="transmembrane region" description="Helical" evidence="6">
    <location>
        <begin position="272"/>
        <end position="291"/>
    </location>
</feature>
<dbReference type="EMBL" id="CP086715">
    <property type="protein sequence ID" value="WOO78346.1"/>
    <property type="molecule type" value="Genomic_DNA"/>
</dbReference>
<evidence type="ECO:0000313" key="7">
    <source>
        <dbReference type="EMBL" id="WOO78346.1"/>
    </source>
</evidence>
<protein>
    <submittedName>
        <fullName evidence="7">Vacuolar iron transporter 12</fullName>
    </submittedName>
</protein>
<evidence type="ECO:0000256" key="6">
    <source>
        <dbReference type="SAM" id="Phobius"/>
    </source>
</evidence>
<dbReference type="GO" id="GO:0012505">
    <property type="term" value="C:endomembrane system"/>
    <property type="evidence" value="ECO:0007669"/>
    <property type="project" value="UniProtKB-SubCell"/>
</dbReference>
<evidence type="ECO:0000256" key="2">
    <source>
        <dbReference type="ARBA" id="ARBA00007049"/>
    </source>
</evidence>
<evidence type="ECO:0000256" key="4">
    <source>
        <dbReference type="ARBA" id="ARBA00022989"/>
    </source>
</evidence>
<keyword evidence="5 6" id="KW-0472">Membrane</keyword>
<evidence type="ECO:0000256" key="5">
    <source>
        <dbReference type="ARBA" id="ARBA00023136"/>
    </source>
</evidence>
<gene>
    <name evidence="7" type="primary">VIT1.2</name>
    <name evidence="7" type="ORF">LOC62_02G001892</name>
</gene>
<feature type="transmembrane region" description="Helical" evidence="6">
    <location>
        <begin position="303"/>
        <end position="327"/>
    </location>
</feature>
<evidence type="ECO:0000256" key="3">
    <source>
        <dbReference type="ARBA" id="ARBA00022692"/>
    </source>
</evidence>
<dbReference type="GeneID" id="87805144"/>
<dbReference type="Proteomes" id="UP000827549">
    <property type="component" value="Chromosome 2"/>
</dbReference>
<keyword evidence="8" id="KW-1185">Reference proteome</keyword>
<feature type="transmembrane region" description="Helical" evidence="6">
    <location>
        <begin position="242"/>
        <end position="266"/>
    </location>
</feature>
<evidence type="ECO:0000313" key="8">
    <source>
        <dbReference type="Proteomes" id="UP000827549"/>
    </source>
</evidence>
<proteinExistence type="inferred from homology"/>